<keyword evidence="2" id="KW-0732">Signal</keyword>
<feature type="compositionally biased region" description="Polar residues" evidence="1">
    <location>
        <begin position="325"/>
        <end position="336"/>
    </location>
</feature>
<proteinExistence type="predicted"/>
<name>A0A7J6RZP4_PEROL</name>
<protein>
    <submittedName>
        <fullName evidence="3">Uncharacterized protein</fullName>
    </submittedName>
</protein>
<feature type="region of interest" description="Disordered" evidence="1">
    <location>
        <begin position="312"/>
        <end position="346"/>
    </location>
</feature>
<evidence type="ECO:0000313" key="3">
    <source>
        <dbReference type="EMBL" id="KAF4726159.1"/>
    </source>
</evidence>
<organism evidence="3 4">
    <name type="scientific">Perkinsus olseni</name>
    <name type="common">Perkinsus atlanticus</name>
    <dbReference type="NCBI Taxonomy" id="32597"/>
    <lineage>
        <taxon>Eukaryota</taxon>
        <taxon>Sar</taxon>
        <taxon>Alveolata</taxon>
        <taxon>Perkinsozoa</taxon>
        <taxon>Perkinsea</taxon>
        <taxon>Perkinsida</taxon>
        <taxon>Perkinsidae</taxon>
        <taxon>Perkinsus</taxon>
    </lineage>
</organism>
<evidence type="ECO:0000256" key="1">
    <source>
        <dbReference type="SAM" id="MobiDB-lite"/>
    </source>
</evidence>
<reference evidence="3 4" key="1">
    <citation type="submission" date="2020-04" db="EMBL/GenBank/DDBJ databases">
        <title>Perkinsus olseni comparative genomics.</title>
        <authorList>
            <person name="Bogema D.R."/>
        </authorList>
    </citation>
    <scope>NUCLEOTIDE SEQUENCE [LARGE SCALE GENOMIC DNA]</scope>
    <source>
        <strain evidence="3">ATCC PRA-205</strain>
    </source>
</reference>
<feature type="chain" id="PRO_5029461004" evidence="2">
    <location>
        <begin position="19"/>
        <end position="482"/>
    </location>
</feature>
<accession>A0A7J6RZP4</accession>
<sequence length="482" mass="53291">MSVFLLLYFLTWVPLCGSTEYVMSNILPAATYKAVRRSEGKVCPALSRLIGFELVVTDGEKGQQATYSAEIEGVGLVSGRRATGFEDPAELVWYAEDYTKHVRSFGSLLIFSPLRCFHFEPKNLTYNFLTALFPNLTRTVRSASELFSLVAFCPKKFGIIVGIDPERIDRGRLVSYHYGVFLKSNISANDSAAERMPLRATLVGKKRNLFELVPEGTPAKVAKSYQKALREDNGNLPGVSSNAMSFRERRGAIMSSARKGSADSQLKLLGVPQEAPHEERSTIDSSWHADEHHTGMDAGDFALSVDYHATTSGGDDVDREKAAHQGSSSDEQLLTNTGGGTGESISVTVPDGEYTTRVEHITKLTVDVKTDPQTHEHWVKLTVELCRFEWPVYFSKVRAYSRDGCLYLDYSNEDHSMDTPLLEACLKVQPVSWDSFRICQRAGGRLALMFTTKSSNDTGAGSPNTSTIEIELDRIGDSGQFE</sequence>
<dbReference type="EMBL" id="JABANM010018405">
    <property type="protein sequence ID" value="KAF4726159.1"/>
    <property type="molecule type" value="Genomic_DNA"/>
</dbReference>
<feature type="region of interest" description="Disordered" evidence="1">
    <location>
        <begin position="270"/>
        <end position="294"/>
    </location>
</feature>
<evidence type="ECO:0000256" key="2">
    <source>
        <dbReference type="SAM" id="SignalP"/>
    </source>
</evidence>
<evidence type="ECO:0000313" key="4">
    <source>
        <dbReference type="Proteomes" id="UP000574390"/>
    </source>
</evidence>
<gene>
    <name evidence="3" type="ORF">FOZ62_001638</name>
</gene>
<dbReference type="Proteomes" id="UP000574390">
    <property type="component" value="Unassembled WGS sequence"/>
</dbReference>
<feature type="compositionally biased region" description="Basic and acidic residues" evidence="1">
    <location>
        <begin position="275"/>
        <end position="294"/>
    </location>
</feature>
<dbReference type="AlphaFoldDB" id="A0A7J6RZP4"/>
<comment type="caution">
    <text evidence="3">The sequence shown here is derived from an EMBL/GenBank/DDBJ whole genome shotgun (WGS) entry which is preliminary data.</text>
</comment>
<feature type="signal peptide" evidence="2">
    <location>
        <begin position="1"/>
        <end position="18"/>
    </location>
</feature>